<accession>A0A4C1UKE0</accession>
<feature type="region of interest" description="Disordered" evidence="1">
    <location>
        <begin position="167"/>
        <end position="213"/>
    </location>
</feature>
<feature type="region of interest" description="Disordered" evidence="1">
    <location>
        <begin position="249"/>
        <end position="278"/>
    </location>
</feature>
<dbReference type="Proteomes" id="UP000299102">
    <property type="component" value="Unassembled WGS sequence"/>
</dbReference>
<comment type="caution">
    <text evidence="2">The sequence shown here is derived from an EMBL/GenBank/DDBJ whole genome shotgun (WGS) entry which is preliminary data.</text>
</comment>
<reference evidence="2 3" key="1">
    <citation type="journal article" date="2019" name="Commun. Biol.">
        <title>The bagworm genome reveals a unique fibroin gene that provides high tensile strength.</title>
        <authorList>
            <person name="Kono N."/>
            <person name="Nakamura H."/>
            <person name="Ohtoshi R."/>
            <person name="Tomita M."/>
            <person name="Numata K."/>
            <person name="Arakawa K."/>
        </authorList>
    </citation>
    <scope>NUCLEOTIDE SEQUENCE [LARGE SCALE GENOMIC DNA]</scope>
</reference>
<dbReference type="EMBL" id="BGZK01000186">
    <property type="protein sequence ID" value="GBP26921.1"/>
    <property type="molecule type" value="Genomic_DNA"/>
</dbReference>
<dbReference type="AlphaFoldDB" id="A0A4C1UKE0"/>
<gene>
    <name evidence="2" type="ORF">EVAR_16503_1</name>
</gene>
<protein>
    <submittedName>
        <fullName evidence="2">Uncharacterized protein</fullName>
    </submittedName>
</protein>
<feature type="compositionally biased region" description="Polar residues" evidence="1">
    <location>
        <begin position="167"/>
        <end position="187"/>
    </location>
</feature>
<evidence type="ECO:0000256" key="1">
    <source>
        <dbReference type="SAM" id="MobiDB-lite"/>
    </source>
</evidence>
<evidence type="ECO:0000313" key="3">
    <source>
        <dbReference type="Proteomes" id="UP000299102"/>
    </source>
</evidence>
<organism evidence="2 3">
    <name type="scientific">Eumeta variegata</name>
    <name type="common">Bagworm moth</name>
    <name type="synonym">Eumeta japonica</name>
    <dbReference type="NCBI Taxonomy" id="151549"/>
    <lineage>
        <taxon>Eukaryota</taxon>
        <taxon>Metazoa</taxon>
        <taxon>Ecdysozoa</taxon>
        <taxon>Arthropoda</taxon>
        <taxon>Hexapoda</taxon>
        <taxon>Insecta</taxon>
        <taxon>Pterygota</taxon>
        <taxon>Neoptera</taxon>
        <taxon>Endopterygota</taxon>
        <taxon>Lepidoptera</taxon>
        <taxon>Glossata</taxon>
        <taxon>Ditrysia</taxon>
        <taxon>Tineoidea</taxon>
        <taxon>Psychidae</taxon>
        <taxon>Oiketicinae</taxon>
        <taxon>Eumeta</taxon>
    </lineage>
</organism>
<proteinExistence type="predicted"/>
<name>A0A4C1UKE0_EUMVA</name>
<feature type="compositionally biased region" description="Polar residues" evidence="1">
    <location>
        <begin position="252"/>
        <end position="263"/>
    </location>
</feature>
<keyword evidence="3" id="KW-1185">Reference proteome</keyword>
<evidence type="ECO:0000313" key="2">
    <source>
        <dbReference type="EMBL" id="GBP26921.1"/>
    </source>
</evidence>
<sequence length="331" mass="35633">MTGGATDGARAISGAAIGPITTVGPPTADGSQRRYRSQIAAPATVRPGIDCASCAITFVLLRLRGRRPNSRAGPPHVRAPRGGWRPLSLLAAVPAPCSFLTVSISVVTMASVTLEPLATGGTPRSQRSLLLGEFKILFVKFLEQQGYVSSKVENILDAAVSKANSRDSSFCSSACNNGKRSTSAISSDNDRGGARRRRRRRPPTASRLKGPRKQKSNIPFYTFAFKEERKVKAVIKGIPLDFETVDIKDDPISNSCGAQNAPQKRNRPSRPAPSPPVPSRCELLEEALSWVNQQANSETNNRKSPIYPQRRFGTAASALGEDINTIMPILN</sequence>